<gene>
    <name evidence="1" type="ORF">J07HQW1_01265</name>
</gene>
<dbReference type="EMBL" id="KE356560">
    <property type="protein sequence ID" value="ERG91233.1"/>
    <property type="molecule type" value="Genomic_DNA"/>
</dbReference>
<dbReference type="AlphaFoldDB" id="U1N4A9"/>
<accession>U1N4A9</accession>
<evidence type="ECO:0000313" key="1">
    <source>
        <dbReference type="EMBL" id="ERG91233.1"/>
    </source>
</evidence>
<name>U1N4A9_9EURY</name>
<sequence length="153" mass="16894">MDLPVLGVDFDKLLTRVFDGFVIVVAFDIVDGLVLERRVERVVDVASRDRRRERAVFPAVHEPLLALAENLDDKTAGIDLGTGNYLAIASGGGDAELCLGSVLKQHKPTLSVMSTTKRARTVRHAVCPVSENPPAPADPCHMHRQQDWSYCYR</sequence>
<proteinExistence type="predicted"/>
<organism evidence="1 2">
    <name type="scientific">Haloquadratum walsbyi J07HQW1</name>
    <dbReference type="NCBI Taxonomy" id="1238424"/>
    <lineage>
        <taxon>Archaea</taxon>
        <taxon>Methanobacteriati</taxon>
        <taxon>Methanobacteriota</taxon>
        <taxon>Stenosarchaea group</taxon>
        <taxon>Halobacteria</taxon>
        <taxon>Halobacteriales</taxon>
        <taxon>Haloferacaceae</taxon>
        <taxon>Haloquadratum</taxon>
    </lineage>
</organism>
<protein>
    <submittedName>
        <fullName evidence="1">Uncharacterized protein</fullName>
    </submittedName>
</protein>
<dbReference type="Proteomes" id="UP000030649">
    <property type="component" value="Unassembled WGS sequence"/>
</dbReference>
<dbReference type="HOGENOM" id="CLU_1709089_0_0_2"/>
<reference evidence="1 2" key="1">
    <citation type="journal article" date="2013" name="PLoS ONE">
        <title>Assembly-driven community genomics of a hypersaline microbial ecosystem.</title>
        <authorList>
            <person name="Podell S."/>
            <person name="Ugalde J.A."/>
            <person name="Narasingarao P."/>
            <person name="Banfield J.F."/>
            <person name="Heidelberg K.B."/>
            <person name="Allen E.E."/>
        </authorList>
    </citation>
    <scope>NUCLEOTIDE SEQUENCE [LARGE SCALE GENOMIC DNA]</scope>
    <source>
        <strain evidence="2">J07HQW1</strain>
    </source>
</reference>
<evidence type="ECO:0000313" key="2">
    <source>
        <dbReference type="Proteomes" id="UP000030649"/>
    </source>
</evidence>